<accession>A0A7C5I180</accession>
<comment type="caution">
    <text evidence="1">The sequence shown here is derived from an EMBL/GenBank/DDBJ whole genome shotgun (WGS) entry which is preliminary data.</text>
</comment>
<dbReference type="AlphaFoldDB" id="A0A7C5I180"/>
<dbReference type="InterPro" id="IPR002591">
    <property type="entry name" value="Phosphodiest/P_Trfase"/>
</dbReference>
<dbReference type="Proteomes" id="UP000886014">
    <property type="component" value="Unassembled WGS sequence"/>
</dbReference>
<reference evidence="1" key="1">
    <citation type="journal article" date="2020" name="mSystems">
        <title>Genome- and Community-Level Interaction Insights into Carbon Utilization and Element Cycling Functions of Hydrothermarchaeota in Hydrothermal Sediment.</title>
        <authorList>
            <person name="Zhou Z."/>
            <person name="Liu Y."/>
            <person name="Xu W."/>
            <person name="Pan J."/>
            <person name="Luo Z.H."/>
            <person name="Li M."/>
        </authorList>
    </citation>
    <scope>NUCLEOTIDE SEQUENCE [LARGE SCALE GENOMIC DNA]</scope>
    <source>
        <strain evidence="1">HyVt-94</strain>
    </source>
</reference>
<dbReference type="Gene3D" id="3.40.720.10">
    <property type="entry name" value="Alkaline Phosphatase, subunit A"/>
    <property type="match status" value="2"/>
</dbReference>
<dbReference type="InterPro" id="IPR017850">
    <property type="entry name" value="Alkaline_phosphatase_core_sf"/>
</dbReference>
<proteinExistence type="predicted"/>
<dbReference type="Pfam" id="PF01663">
    <property type="entry name" value="Phosphodiest"/>
    <property type="match status" value="1"/>
</dbReference>
<organism evidence="1">
    <name type="scientific">candidate division WOR-3 bacterium</name>
    <dbReference type="NCBI Taxonomy" id="2052148"/>
    <lineage>
        <taxon>Bacteria</taxon>
        <taxon>Bacteria division WOR-3</taxon>
    </lineage>
</organism>
<gene>
    <name evidence="1" type="ORF">ENL41_00050</name>
</gene>
<dbReference type="PANTHER" id="PTHR10151:SF120">
    <property type="entry name" value="BIS(5'-ADENOSYL)-TRIPHOSPHATASE"/>
    <property type="match status" value="1"/>
</dbReference>
<protein>
    <recommendedName>
        <fullName evidence="2">Nucleotide pyrophosphatase</fullName>
    </recommendedName>
</protein>
<dbReference type="PANTHER" id="PTHR10151">
    <property type="entry name" value="ECTONUCLEOTIDE PYROPHOSPHATASE/PHOSPHODIESTERASE"/>
    <property type="match status" value="1"/>
</dbReference>
<dbReference type="GO" id="GO:0016787">
    <property type="term" value="F:hydrolase activity"/>
    <property type="evidence" value="ECO:0007669"/>
    <property type="project" value="UniProtKB-ARBA"/>
</dbReference>
<evidence type="ECO:0000313" key="1">
    <source>
        <dbReference type="EMBL" id="HHF57798.1"/>
    </source>
</evidence>
<name>A0A7C5I180_UNCW3</name>
<dbReference type="EMBL" id="DRTV01000004">
    <property type="protein sequence ID" value="HHF57798.1"/>
    <property type="molecule type" value="Genomic_DNA"/>
</dbReference>
<dbReference type="SUPFAM" id="SSF53649">
    <property type="entry name" value="Alkaline phosphatase-like"/>
    <property type="match status" value="2"/>
</dbReference>
<sequence>MVFNISGPYYCGNICCSLEEKKVRAFILGLDGATFDVFEEWVDAGKLPNFRKLFEESTRGHLITTIPPLTPSAWSSFMTGKNPGKHGVLDFYELDEEMNVKVSYRKARKATTIWKYFSMKGYRVISIHVPFTYPPEPVNGIMISGFLTPSLNSSFIYPPEMRDEFIKNFPDYRFAENTRFSERREDQEAFREEIFENMKLRMKVADYMMEKYPWDLFMVTFMGIDHAQHWYWRFYDKDSPYYDPEGAKSLGDTIFKAYSLIDDYLGDLLARLGEDTYFCIMSDHGFGRFYKQVFVNNWLKERGFIKFKRDVRTLVKRSFYEVGLDTKKISELVFKSGLGKLWAKFSSESKASLASGFGITFKDVDWRRTEAYSFGYFGPVFVNLEGRFPFGSVKHEDYEKVREKIIEAMLELEDPERGKKIVNKVWKKEEIYNGPFVDRFPDVVVAMDDFAYTSSTFPFPSKRLFATPFTYKSGEHRMNGVFIFKGPGVKRNYFIERPSIMDITPTLMQLFRIPIPEDMDGRVLKEIFE</sequence>
<evidence type="ECO:0008006" key="2">
    <source>
        <dbReference type="Google" id="ProtNLM"/>
    </source>
</evidence>